<reference evidence="2 3" key="1">
    <citation type="submission" date="2018-11" db="EMBL/GenBank/DDBJ databases">
        <title>Rhodococcus spongicola sp. nov. and Rhodococcus xishaensis sp. nov. from marine sponges.</title>
        <authorList>
            <person name="Li L."/>
            <person name="Lin H.W."/>
        </authorList>
    </citation>
    <scope>NUCLEOTIDE SEQUENCE [LARGE SCALE GENOMIC DNA]</scope>
    <source>
        <strain evidence="2 3">LHW50502</strain>
    </source>
</reference>
<name>A0A438B0Y7_9NOCA</name>
<keyword evidence="3" id="KW-1185">Reference proteome</keyword>
<dbReference type="PANTHER" id="PTHR12126:SF11">
    <property type="entry name" value="NADH DEHYDROGENASE [UBIQUINONE] 1 ALPHA SUBCOMPLEX SUBUNIT 9, MITOCHONDRIAL"/>
    <property type="match status" value="1"/>
</dbReference>
<dbReference type="PANTHER" id="PTHR12126">
    <property type="entry name" value="NADH-UBIQUINONE OXIDOREDUCTASE 39 KDA SUBUNIT-RELATED"/>
    <property type="match status" value="1"/>
</dbReference>
<accession>A0A438B0Y7</accession>
<dbReference type="AlphaFoldDB" id="A0A438B0Y7"/>
<dbReference type="EMBL" id="RKLN01000002">
    <property type="protein sequence ID" value="RVW04624.1"/>
    <property type="molecule type" value="Genomic_DNA"/>
</dbReference>
<dbReference type="Gene3D" id="3.40.50.720">
    <property type="entry name" value="NAD(P)-binding Rossmann-like Domain"/>
    <property type="match status" value="1"/>
</dbReference>
<evidence type="ECO:0000259" key="1">
    <source>
        <dbReference type="Pfam" id="PF13460"/>
    </source>
</evidence>
<dbReference type="InterPro" id="IPR036291">
    <property type="entry name" value="NAD(P)-bd_dom_sf"/>
</dbReference>
<dbReference type="InterPro" id="IPR051207">
    <property type="entry name" value="ComplexI_NDUFA9_subunit"/>
</dbReference>
<dbReference type="InterPro" id="IPR016040">
    <property type="entry name" value="NAD(P)-bd_dom"/>
</dbReference>
<dbReference type="SUPFAM" id="SSF51735">
    <property type="entry name" value="NAD(P)-binding Rossmann-fold domains"/>
    <property type="match status" value="1"/>
</dbReference>
<gene>
    <name evidence="2" type="ORF">EF834_06125</name>
</gene>
<evidence type="ECO:0000313" key="2">
    <source>
        <dbReference type="EMBL" id="RVW04624.1"/>
    </source>
</evidence>
<sequence>MRLAVVGGTGLVGSKVVARARQAGIDTVVVARSTGVDLMTGDGLDAALSGCDAVVDVSNKTVMRAGPAVRYFEQAAANLAAAAQRAAVGHLVTLSIVGIDGIDFGYYLGKRAQEDRVRSSAVPWTIVRATHFFEYPEPLLASKSRFVAIPRILCQPVAADDVAEFLVRTSQHDPVWGTRSIAGPRQEQVVDMARRIVAARHLRRLVVPVTMPGKVGKAMATGGLIPQGNFLRTTTSFDDYVATL</sequence>
<feature type="domain" description="NAD(P)-binding" evidence="1">
    <location>
        <begin position="7"/>
        <end position="170"/>
    </location>
</feature>
<dbReference type="OrthoDB" id="9771302at2"/>
<organism evidence="2 3">
    <name type="scientific">Rhodococcus spongiicola</name>
    <dbReference type="NCBI Taxonomy" id="2487352"/>
    <lineage>
        <taxon>Bacteria</taxon>
        <taxon>Bacillati</taxon>
        <taxon>Actinomycetota</taxon>
        <taxon>Actinomycetes</taxon>
        <taxon>Mycobacteriales</taxon>
        <taxon>Nocardiaceae</taxon>
        <taxon>Rhodococcus</taxon>
    </lineage>
</organism>
<dbReference type="GO" id="GO:0044877">
    <property type="term" value="F:protein-containing complex binding"/>
    <property type="evidence" value="ECO:0007669"/>
    <property type="project" value="TreeGrafter"/>
</dbReference>
<protein>
    <submittedName>
        <fullName evidence="2">3-beta hydroxysteroid dehydrogenase</fullName>
    </submittedName>
</protein>
<dbReference type="Proteomes" id="UP000284333">
    <property type="component" value="Unassembled WGS sequence"/>
</dbReference>
<dbReference type="Pfam" id="PF13460">
    <property type="entry name" value="NAD_binding_10"/>
    <property type="match status" value="1"/>
</dbReference>
<proteinExistence type="predicted"/>
<evidence type="ECO:0000313" key="3">
    <source>
        <dbReference type="Proteomes" id="UP000284333"/>
    </source>
</evidence>
<comment type="caution">
    <text evidence="2">The sequence shown here is derived from an EMBL/GenBank/DDBJ whole genome shotgun (WGS) entry which is preliminary data.</text>
</comment>
<dbReference type="RefSeq" id="WP_127946327.1">
    <property type="nucleotide sequence ID" value="NZ_RKLN01000002.1"/>
</dbReference>